<organism evidence="2 3">
    <name type="scientific">Pseudocercospora fijiensis (strain CIRAD86)</name>
    <name type="common">Black leaf streak disease fungus</name>
    <name type="synonym">Mycosphaerella fijiensis</name>
    <dbReference type="NCBI Taxonomy" id="383855"/>
    <lineage>
        <taxon>Eukaryota</taxon>
        <taxon>Fungi</taxon>
        <taxon>Dikarya</taxon>
        <taxon>Ascomycota</taxon>
        <taxon>Pezizomycotina</taxon>
        <taxon>Dothideomycetes</taxon>
        <taxon>Dothideomycetidae</taxon>
        <taxon>Mycosphaerellales</taxon>
        <taxon>Mycosphaerellaceae</taxon>
        <taxon>Pseudocercospora</taxon>
    </lineage>
</organism>
<dbReference type="EMBL" id="KB446558">
    <property type="protein sequence ID" value="EME82794.1"/>
    <property type="molecule type" value="Genomic_DNA"/>
</dbReference>
<evidence type="ECO:0000256" key="1">
    <source>
        <dbReference type="SAM" id="MobiDB-lite"/>
    </source>
</evidence>
<dbReference type="Proteomes" id="UP000016932">
    <property type="component" value="Unassembled WGS sequence"/>
</dbReference>
<feature type="region of interest" description="Disordered" evidence="1">
    <location>
        <begin position="131"/>
        <end position="153"/>
    </location>
</feature>
<feature type="region of interest" description="Disordered" evidence="1">
    <location>
        <begin position="508"/>
        <end position="527"/>
    </location>
</feature>
<evidence type="ECO:0000313" key="3">
    <source>
        <dbReference type="Proteomes" id="UP000016932"/>
    </source>
</evidence>
<sequence length="624" mass="69050">MAQPLSSSKFLDNTLSLLQWTEHLCFSVQRSQSHIALTKDSYHIVHLGQIQEKEFKCPALVMSPVSSLFPPTLYSGRFLEPHNKRDKVTPNIKAIRHRREMANRGRGNQASGRRSSLTNFNNADIIRRMNEVNPDQSPGSDFTTTFDQTPQPPLWRREGFNSPEEFESFMAANNERLQQHMFHNVQAQSSSSQPSRNLNVTSTASTNQPSSLTRQPSKAKHALKSIYTKAKDKTAKFVDEALLSPGHPDASYPNALPPKNEVQISLPLRGETWDANLRNATSNDNSGRTLLPINEAQDLRRHQASYAGEHWNQTNFAQDKNGVERQRVKSTKELKAGLLNGTVAYVGGSKLDFMLDSGAGIISHKHFADKNRDSAFFQGKHQPGPSRPPTRPTQAGPSQASSSAQASRTLPTVPVNHSAVDAKKPAPQAKIPRRKVESTWGALIEAANKSPSNSSEETLTAAPIAESSERARRRRVTVINSQAFDPVDPNARPGTRDSFAEVGRLDDSDEAFNFSSPPSPLSRPSSDLAVEAPRLESIDLGDRFAPFDRGLQIDTHIRDDHVSWYVRNEGASSSRQTRQERTDGIPSPTAPSHDREEDEAAALWKRLEEQQRSGQSCAGDDDGP</sequence>
<feature type="region of interest" description="Disordered" evidence="1">
    <location>
        <begin position="184"/>
        <end position="220"/>
    </location>
</feature>
<evidence type="ECO:0000313" key="2">
    <source>
        <dbReference type="EMBL" id="EME82794.1"/>
    </source>
</evidence>
<feature type="compositionally biased region" description="Low complexity" evidence="1">
    <location>
        <begin position="398"/>
        <end position="407"/>
    </location>
</feature>
<feature type="compositionally biased region" description="Polar residues" evidence="1">
    <location>
        <begin position="185"/>
        <end position="216"/>
    </location>
</feature>
<gene>
    <name evidence="2" type="ORF">MYCFIDRAFT_174333</name>
</gene>
<dbReference type="HOGENOM" id="CLU_438134_0_0_1"/>
<dbReference type="AlphaFoldDB" id="M2ZUX5"/>
<keyword evidence="3" id="KW-1185">Reference proteome</keyword>
<reference evidence="2 3" key="1">
    <citation type="journal article" date="2012" name="PLoS Pathog.">
        <title>Diverse lifestyles and strategies of plant pathogenesis encoded in the genomes of eighteen Dothideomycetes fungi.</title>
        <authorList>
            <person name="Ohm R.A."/>
            <person name="Feau N."/>
            <person name="Henrissat B."/>
            <person name="Schoch C.L."/>
            <person name="Horwitz B.A."/>
            <person name="Barry K.W."/>
            <person name="Condon B.J."/>
            <person name="Copeland A.C."/>
            <person name="Dhillon B."/>
            <person name="Glaser F."/>
            <person name="Hesse C.N."/>
            <person name="Kosti I."/>
            <person name="LaButti K."/>
            <person name="Lindquist E.A."/>
            <person name="Lucas S."/>
            <person name="Salamov A.A."/>
            <person name="Bradshaw R.E."/>
            <person name="Ciuffetti L."/>
            <person name="Hamelin R.C."/>
            <person name="Kema G.H.J."/>
            <person name="Lawrence C."/>
            <person name="Scott J.A."/>
            <person name="Spatafora J.W."/>
            <person name="Turgeon B.G."/>
            <person name="de Wit P.J.G.M."/>
            <person name="Zhong S."/>
            <person name="Goodwin S.B."/>
            <person name="Grigoriev I.V."/>
        </authorList>
    </citation>
    <scope>NUCLEOTIDE SEQUENCE [LARGE SCALE GENOMIC DNA]</scope>
    <source>
        <strain evidence="2 3">CIRAD86</strain>
    </source>
</reference>
<dbReference type="OrthoDB" id="3649146at2759"/>
<accession>M2ZUX5</accession>
<protein>
    <submittedName>
        <fullName evidence="2">Uncharacterized protein</fullName>
    </submittedName>
</protein>
<feature type="region of interest" description="Disordered" evidence="1">
    <location>
        <begin position="568"/>
        <end position="600"/>
    </location>
</feature>
<dbReference type="VEuPathDB" id="FungiDB:MYCFIDRAFT_174333"/>
<feature type="region of interest" description="Disordered" evidence="1">
    <location>
        <begin position="375"/>
        <end position="435"/>
    </location>
</feature>
<dbReference type="KEGG" id="pfj:MYCFIDRAFT_174333"/>
<dbReference type="RefSeq" id="XP_007926214.1">
    <property type="nucleotide sequence ID" value="XM_007928023.1"/>
</dbReference>
<proteinExistence type="predicted"/>
<dbReference type="GeneID" id="19333164"/>
<name>M2ZUX5_PSEFD</name>